<dbReference type="EnsemblPlants" id="OGLUM11G17270.1">
    <property type="protein sequence ID" value="OGLUM11G17270.1"/>
    <property type="gene ID" value="OGLUM11G17270"/>
</dbReference>
<accession>A0A0E0BKI5</accession>
<evidence type="ECO:0000313" key="1">
    <source>
        <dbReference type="EnsemblPlants" id="OGLUM11G17270.1"/>
    </source>
</evidence>
<reference evidence="1" key="1">
    <citation type="submission" date="2015-04" db="UniProtKB">
        <authorList>
            <consortium name="EnsemblPlants"/>
        </authorList>
    </citation>
    <scope>IDENTIFICATION</scope>
</reference>
<dbReference type="AlphaFoldDB" id="A0A0E0BKI5"/>
<name>A0A0E0BKI5_9ORYZ</name>
<dbReference type="Proteomes" id="UP000026961">
    <property type="component" value="Chromosome 11"/>
</dbReference>
<dbReference type="Gramene" id="OGLUM11G17270.1">
    <property type="protein sequence ID" value="OGLUM11G17270.1"/>
    <property type="gene ID" value="OGLUM11G17270"/>
</dbReference>
<keyword evidence="2" id="KW-1185">Reference proteome</keyword>
<dbReference type="HOGENOM" id="CLU_180350_0_0_1"/>
<sequence length="92" mass="10056">MECEASYGLGKYLFVLTLCGTFTEMECEASYGLGKYILVLTSCGKSTGKAKCAIATVEFLFMVYKLKDLTLKQKALAKGVYLHVPREIGVLG</sequence>
<reference evidence="1" key="2">
    <citation type="submission" date="2018-05" db="EMBL/GenBank/DDBJ databases">
        <title>OgluRS3 (Oryza glumaepatula Reference Sequence Version 3).</title>
        <authorList>
            <person name="Zhang J."/>
            <person name="Kudrna D."/>
            <person name="Lee S."/>
            <person name="Talag J."/>
            <person name="Welchert J."/>
            <person name="Wing R.A."/>
        </authorList>
    </citation>
    <scope>NUCLEOTIDE SEQUENCE [LARGE SCALE GENOMIC DNA]</scope>
</reference>
<proteinExistence type="predicted"/>
<evidence type="ECO:0000313" key="2">
    <source>
        <dbReference type="Proteomes" id="UP000026961"/>
    </source>
</evidence>
<protein>
    <submittedName>
        <fullName evidence="1">Uncharacterized protein</fullName>
    </submittedName>
</protein>
<organism evidence="1">
    <name type="scientific">Oryza glumipatula</name>
    <dbReference type="NCBI Taxonomy" id="40148"/>
    <lineage>
        <taxon>Eukaryota</taxon>
        <taxon>Viridiplantae</taxon>
        <taxon>Streptophyta</taxon>
        <taxon>Embryophyta</taxon>
        <taxon>Tracheophyta</taxon>
        <taxon>Spermatophyta</taxon>
        <taxon>Magnoliopsida</taxon>
        <taxon>Liliopsida</taxon>
        <taxon>Poales</taxon>
        <taxon>Poaceae</taxon>
        <taxon>BOP clade</taxon>
        <taxon>Oryzoideae</taxon>
        <taxon>Oryzeae</taxon>
        <taxon>Oryzinae</taxon>
        <taxon>Oryza</taxon>
    </lineage>
</organism>